<keyword evidence="2" id="KW-1185">Reference proteome</keyword>
<dbReference type="GeneID" id="303484560"/>
<dbReference type="EMBL" id="CP020083">
    <property type="protein sequence ID" value="ASR50581.1"/>
    <property type="molecule type" value="Genomic_DNA"/>
</dbReference>
<evidence type="ECO:0000313" key="2">
    <source>
        <dbReference type="Proteomes" id="UP000258016"/>
    </source>
</evidence>
<accession>A0ABN5B1J9</accession>
<dbReference type="RefSeq" id="WP_117351439.1">
    <property type="nucleotide sequence ID" value="NZ_CP020083.1"/>
</dbReference>
<name>A0ABN5B1J9_9SPHN</name>
<gene>
    <name evidence="1" type="ORF">B5J99_03100</name>
</gene>
<organism evidence="1 2">
    <name type="scientific">Blastomonas fulva</name>
    <dbReference type="NCBI Taxonomy" id="1550728"/>
    <lineage>
        <taxon>Bacteria</taxon>
        <taxon>Pseudomonadati</taxon>
        <taxon>Pseudomonadota</taxon>
        <taxon>Alphaproteobacteria</taxon>
        <taxon>Sphingomonadales</taxon>
        <taxon>Sphingomonadaceae</taxon>
        <taxon>Blastomonas</taxon>
    </lineage>
</organism>
<proteinExistence type="predicted"/>
<protein>
    <submittedName>
        <fullName evidence="1">Uncharacterized protein</fullName>
    </submittedName>
</protein>
<evidence type="ECO:0000313" key="1">
    <source>
        <dbReference type="EMBL" id="ASR50581.1"/>
    </source>
</evidence>
<sequence length="139" mass="15770">MTEWQVEMADIISEIARNLVAKHGSENRGILLLSGISTDSITYSVFIGKKGYIQYCNVVADDRENLDLLWELAFTPPPASRCEAIEMFIKSGKLTTNILYAKDIDLEKDEFEVRDEVVHSYFGDGQIVYPPMPFGSWEL</sequence>
<reference evidence="1 2" key="1">
    <citation type="submission" date="2017-03" db="EMBL/GenBank/DDBJ databases">
        <title>Complete genome sequence of Blastomonas fulva degrading microcsystin LR.</title>
        <authorList>
            <person name="Lee H.-g."/>
            <person name="Jin L."/>
            <person name="oh H.-M."/>
        </authorList>
    </citation>
    <scope>NUCLEOTIDE SEQUENCE [LARGE SCALE GENOMIC DNA]</scope>
    <source>
        <strain evidence="1 2">T2</strain>
    </source>
</reference>
<dbReference type="Proteomes" id="UP000258016">
    <property type="component" value="Chromosome"/>
</dbReference>